<dbReference type="InterPro" id="IPR053952">
    <property type="entry name" value="K_trans_C"/>
</dbReference>
<dbReference type="GO" id="GO:0015079">
    <property type="term" value="F:potassium ion transmembrane transporter activity"/>
    <property type="evidence" value="ECO:0007669"/>
    <property type="project" value="InterPro"/>
</dbReference>
<keyword evidence="7 10" id="KW-1133">Transmembrane helix</keyword>
<evidence type="ECO:0000256" key="9">
    <source>
        <dbReference type="ARBA" id="ARBA00023136"/>
    </source>
</evidence>
<evidence type="ECO:0000256" key="7">
    <source>
        <dbReference type="ARBA" id="ARBA00022989"/>
    </source>
</evidence>
<evidence type="ECO:0000256" key="3">
    <source>
        <dbReference type="ARBA" id="ARBA00022448"/>
    </source>
</evidence>
<keyword evidence="9 10" id="KW-0472">Membrane</keyword>
<keyword evidence="8" id="KW-0406">Ion transport</keyword>
<keyword evidence="3" id="KW-0813">Transport</keyword>
<feature type="transmembrane region" description="Helical" evidence="10">
    <location>
        <begin position="99"/>
        <end position="118"/>
    </location>
</feature>
<feature type="domain" description="K+ potassium transporter integral membrane" evidence="11">
    <location>
        <begin position="2"/>
        <end position="60"/>
    </location>
</feature>
<name>A0A835HRW2_9MAGN</name>
<protein>
    <recommendedName>
        <fullName evidence="15">Potassium transporter</fullName>
    </recommendedName>
</protein>
<feature type="transmembrane region" description="Helical" evidence="10">
    <location>
        <begin position="20"/>
        <end position="48"/>
    </location>
</feature>
<proteinExistence type="inferred from homology"/>
<feature type="transmembrane region" description="Helical" evidence="10">
    <location>
        <begin position="75"/>
        <end position="93"/>
    </location>
</feature>
<comment type="similarity">
    <text evidence="2">Belongs to the HAK/KUP transporter (TC 2.A.72.3) family.</text>
</comment>
<evidence type="ECO:0000256" key="5">
    <source>
        <dbReference type="ARBA" id="ARBA00022692"/>
    </source>
</evidence>
<evidence type="ECO:0000256" key="4">
    <source>
        <dbReference type="ARBA" id="ARBA00022538"/>
    </source>
</evidence>
<dbReference type="OrthoDB" id="504708at2759"/>
<evidence type="ECO:0000313" key="14">
    <source>
        <dbReference type="Proteomes" id="UP000631114"/>
    </source>
</evidence>
<dbReference type="Pfam" id="PF22776">
    <property type="entry name" value="K_trans_C"/>
    <property type="match status" value="1"/>
</dbReference>
<dbReference type="InterPro" id="IPR053951">
    <property type="entry name" value="K_trans_N"/>
</dbReference>
<dbReference type="PANTHER" id="PTHR30540">
    <property type="entry name" value="OSMOTIC STRESS POTASSIUM TRANSPORTER"/>
    <property type="match status" value="1"/>
</dbReference>
<accession>A0A835HRW2</accession>
<keyword evidence="5 10" id="KW-0812">Transmembrane</keyword>
<comment type="caution">
    <text evidence="13">The sequence shown here is derived from an EMBL/GenBank/DDBJ whole genome shotgun (WGS) entry which is preliminary data.</text>
</comment>
<feature type="transmembrane region" description="Helical" evidence="10">
    <location>
        <begin position="151"/>
        <end position="169"/>
    </location>
</feature>
<keyword evidence="6" id="KW-0630">Potassium</keyword>
<keyword evidence="14" id="KW-1185">Reference proteome</keyword>
<dbReference type="InterPro" id="IPR003855">
    <property type="entry name" value="K+_transporter"/>
</dbReference>
<organism evidence="13 14">
    <name type="scientific">Coptis chinensis</name>
    <dbReference type="NCBI Taxonomy" id="261450"/>
    <lineage>
        <taxon>Eukaryota</taxon>
        <taxon>Viridiplantae</taxon>
        <taxon>Streptophyta</taxon>
        <taxon>Embryophyta</taxon>
        <taxon>Tracheophyta</taxon>
        <taxon>Spermatophyta</taxon>
        <taxon>Magnoliopsida</taxon>
        <taxon>Ranunculales</taxon>
        <taxon>Ranunculaceae</taxon>
        <taxon>Coptidoideae</taxon>
        <taxon>Coptis</taxon>
    </lineage>
</organism>
<dbReference type="PANTHER" id="PTHR30540:SF106">
    <property type="entry name" value="POTASSIUM TRANSPORTER 26"/>
    <property type="match status" value="1"/>
</dbReference>
<gene>
    <name evidence="13" type="ORF">IFM89_024795</name>
</gene>
<dbReference type="EMBL" id="JADFTS010000006">
    <property type="protein sequence ID" value="KAF9602038.1"/>
    <property type="molecule type" value="Genomic_DNA"/>
</dbReference>
<evidence type="ECO:0000256" key="6">
    <source>
        <dbReference type="ARBA" id="ARBA00022958"/>
    </source>
</evidence>
<evidence type="ECO:0000256" key="2">
    <source>
        <dbReference type="ARBA" id="ARBA00008440"/>
    </source>
</evidence>
<feature type="transmembrane region" description="Helical" evidence="10">
    <location>
        <begin position="125"/>
        <end position="145"/>
    </location>
</feature>
<evidence type="ECO:0000259" key="12">
    <source>
        <dbReference type="Pfam" id="PF22776"/>
    </source>
</evidence>
<keyword evidence="4" id="KW-0633">Potassium transport</keyword>
<feature type="domain" description="K+ potassium transporter C-terminal" evidence="12">
    <location>
        <begin position="203"/>
        <end position="369"/>
    </location>
</feature>
<feature type="domain" description="K+ potassium transporter integral membrane" evidence="11">
    <location>
        <begin position="97"/>
        <end position="192"/>
    </location>
</feature>
<evidence type="ECO:0000256" key="8">
    <source>
        <dbReference type="ARBA" id="ARBA00023065"/>
    </source>
</evidence>
<evidence type="ECO:0000256" key="1">
    <source>
        <dbReference type="ARBA" id="ARBA00004141"/>
    </source>
</evidence>
<dbReference type="Pfam" id="PF02705">
    <property type="entry name" value="K_trans"/>
    <property type="match status" value="2"/>
</dbReference>
<evidence type="ECO:0000259" key="11">
    <source>
        <dbReference type="Pfam" id="PF02705"/>
    </source>
</evidence>
<dbReference type="AlphaFoldDB" id="A0A835HRW2"/>
<comment type="subcellular location">
    <subcellularLocation>
        <location evidence="1">Membrane</location>
        <topology evidence="1">Multi-pass membrane protein</topology>
    </subcellularLocation>
</comment>
<dbReference type="Proteomes" id="UP000631114">
    <property type="component" value="Unassembled WGS sequence"/>
</dbReference>
<reference evidence="13 14" key="1">
    <citation type="submission" date="2020-10" db="EMBL/GenBank/DDBJ databases">
        <title>The Coptis chinensis genome and diversification of protoberbering-type alkaloids.</title>
        <authorList>
            <person name="Wang B."/>
            <person name="Shu S."/>
            <person name="Song C."/>
            <person name="Liu Y."/>
        </authorList>
    </citation>
    <scope>NUCLEOTIDE SEQUENCE [LARGE SCALE GENOMIC DNA]</scope>
    <source>
        <strain evidence="13">HL-2020</strain>
        <tissue evidence="13">Leaf</tissue>
    </source>
</reference>
<sequence length="369" mass="40973">MALQSKTKEFFEKSPKIQSFFISIVLVGTSMVIGDGALTPAISVVSAVQGIQSRSDKITQSAEAMFADLGHFNKTSIQMAFSFLVYPALILTYGGQGVAVIWVMLITTCLMVVVMLVIWQTNVALILLFFAVFIFIEGIFMTSLLRKVPQGGWVPFAIATFFLIIMLSYTCGRSKKTAYEAERKMSRSDLTQLLLRDANIRVPGICFFCTDLVNGIPPIIGHYVQHVGSLHEVMVVVTVRTLPIKSVLPEERYLVGKLGPNGVYRCLVQYGYKDVPNMDGDEFITSLVEKLTEAIESPIEIQQLESAANSGVVYVMGRTVLKPSEKNGCLAHIVIDYFYRFLQNNFRSAVSTLNIPPSKMLQVGMLYEI</sequence>
<dbReference type="GO" id="GO:0016020">
    <property type="term" value="C:membrane"/>
    <property type="evidence" value="ECO:0007669"/>
    <property type="project" value="UniProtKB-SubCell"/>
</dbReference>
<evidence type="ECO:0000313" key="13">
    <source>
        <dbReference type="EMBL" id="KAF9602038.1"/>
    </source>
</evidence>
<evidence type="ECO:0000256" key="10">
    <source>
        <dbReference type="SAM" id="Phobius"/>
    </source>
</evidence>
<evidence type="ECO:0008006" key="15">
    <source>
        <dbReference type="Google" id="ProtNLM"/>
    </source>
</evidence>